<organism evidence="11 12">
    <name type="scientific">Heliobacterium mobile</name>
    <name type="common">Heliobacillus mobilis</name>
    <dbReference type="NCBI Taxonomy" id="28064"/>
    <lineage>
        <taxon>Bacteria</taxon>
        <taxon>Bacillati</taxon>
        <taxon>Bacillota</taxon>
        <taxon>Clostridia</taxon>
        <taxon>Eubacteriales</taxon>
        <taxon>Heliobacteriaceae</taxon>
        <taxon>Heliobacterium</taxon>
    </lineage>
</organism>
<feature type="binding site" evidence="10">
    <location>
        <position position="193"/>
    </location>
    <ligand>
        <name>Zn(2+)</name>
        <dbReference type="ChEBI" id="CHEBI:29105"/>
    </ligand>
</feature>
<evidence type="ECO:0000313" key="11">
    <source>
        <dbReference type="EMBL" id="MTV48704.1"/>
    </source>
</evidence>
<evidence type="ECO:0000256" key="1">
    <source>
        <dbReference type="ARBA" id="ARBA00005061"/>
    </source>
</evidence>
<dbReference type="RefSeq" id="WP_155475796.1">
    <property type="nucleotide sequence ID" value="NZ_WNKU01000005.1"/>
</dbReference>
<evidence type="ECO:0000256" key="3">
    <source>
        <dbReference type="ARBA" id="ARBA00022723"/>
    </source>
</evidence>
<dbReference type="EMBL" id="WNKU01000005">
    <property type="protein sequence ID" value="MTV48704.1"/>
    <property type="molecule type" value="Genomic_DNA"/>
</dbReference>
<dbReference type="NCBIfam" id="TIGR00364">
    <property type="entry name" value="7-cyano-7-deazaguanine synthase QueC"/>
    <property type="match status" value="1"/>
</dbReference>
<dbReference type="GO" id="GO:0005524">
    <property type="term" value="F:ATP binding"/>
    <property type="evidence" value="ECO:0007669"/>
    <property type="project" value="UniProtKB-UniRule"/>
</dbReference>
<dbReference type="PANTHER" id="PTHR42914:SF1">
    <property type="entry name" value="7-CYANO-7-DEAZAGUANINE SYNTHASE"/>
    <property type="match status" value="1"/>
</dbReference>
<dbReference type="AlphaFoldDB" id="A0A6I3SIJ9"/>
<keyword evidence="4 10" id="KW-0547">Nucleotide-binding</keyword>
<dbReference type="HAMAP" id="MF_01633">
    <property type="entry name" value="QueC"/>
    <property type="match status" value="1"/>
</dbReference>
<dbReference type="CDD" id="cd01995">
    <property type="entry name" value="QueC-like"/>
    <property type="match status" value="1"/>
</dbReference>
<dbReference type="EC" id="6.3.4.20" evidence="8 10"/>
<evidence type="ECO:0000313" key="12">
    <source>
        <dbReference type="Proteomes" id="UP000430670"/>
    </source>
</evidence>
<dbReference type="PANTHER" id="PTHR42914">
    <property type="entry name" value="7-CYANO-7-DEAZAGUANINE SYNTHASE"/>
    <property type="match status" value="1"/>
</dbReference>
<dbReference type="SUPFAM" id="SSF52402">
    <property type="entry name" value="Adenine nucleotide alpha hydrolases-like"/>
    <property type="match status" value="1"/>
</dbReference>
<feature type="binding site" evidence="10">
    <location>
        <begin position="15"/>
        <end position="25"/>
    </location>
    <ligand>
        <name>ATP</name>
        <dbReference type="ChEBI" id="CHEBI:30616"/>
    </ligand>
</feature>
<dbReference type="GO" id="GO:0008616">
    <property type="term" value="P:tRNA queuosine(34) biosynthetic process"/>
    <property type="evidence" value="ECO:0007669"/>
    <property type="project" value="UniProtKB-UniRule"/>
</dbReference>
<comment type="catalytic activity">
    <reaction evidence="9 10">
        <text>7-carboxy-7-carbaguanine + NH4(+) + 2 ATP = 7-cyano-7-carbaguanine + 2 AMP + 2 diphosphate + 2 H(+)</text>
        <dbReference type="Rhea" id="RHEA:27982"/>
        <dbReference type="ChEBI" id="CHEBI:15378"/>
        <dbReference type="ChEBI" id="CHEBI:28938"/>
        <dbReference type="ChEBI" id="CHEBI:30616"/>
        <dbReference type="ChEBI" id="CHEBI:33019"/>
        <dbReference type="ChEBI" id="CHEBI:45075"/>
        <dbReference type="ChEBI" id="CHEBI:61036"/>
        <dbReference type="ChEBI" id="CHEBI:456215"/>
        <dbReference type="EC" id="6.3.4.20"/>
    </reaction>
</comment>
<evidence type="ECO:0000256" key="9">
    <source>
        <dbReference type="ARBA" id="ARBA00047890"/>
    </source>
</evidence>
<gene>
    <name evidence="10 11" type="primary">queC</name>
    <name evidence="11" type="ORF">GJ688_06890</name>
</gene>
<evidence type="ECO:0000256" key="10">
    <source>
        <dbReference type="HAMAP-Rule" id="MF_01633"/>
    </source>
</evidence>
<sequence>MIDVATVGVRAVVILSGGLDSTTCMAVADEKREEIYAVTFAYEQRHFREIEAAKKVAHYYRSFHHIIDLGKVFGASALTSSHLKPETEQQRSTIPLTYVPARNILFLSYALSFAEKVEASKIYIGVNALDNPGYPDCRPEFIDAFQHMIQVGTKSGTEGRGVQIEAPLINWTKAEIIAKAVELEAPLHLTHTCYNGTSPACGICDSCRLRREGFEELGLTDPILYRR</sequence>
<keyword evidence="12" id="KW-1185">Reference proteome</keyword>
<keyword evidence="6 10" id="KW-0067">ATP-binding</keyword>
<dbReference type="GO" id="GO:0008270">
    <property type="term" value="F:zinc ion binding"/>
    <property type="evidence" value="ECO:0007669"/>
    <property type="project" value="UniProtKB-UniRule"/>
</dbReference>
<evidence type="ECO:0000256" key="2">
    <source>
        <dbReference type="ARBA" id="ARBA00022598"/>
    </source>
</evidence>
<protein>
    <recommendedName>
        <fullName evidence="8 10">7-cyano-7-deazaguanine synthase</fullName>
        <ecNumber evidence="8 10">6.3.4.20</ecNumber>
    </recommendedName>
    <alternativeName>
        <fullName evidence="10">7-cyano-7-carbaguanine synthase</fullName>
    </alternativeName>
    <alternativeName>
        <fullName evidence="10">PreQ(0) synthase</fullName>
    </alternativeName>
    <alternativeName>
        <fullName evidence="10">Queuosine biosynthesis protein QueC</fullName>
    </alternativeName>
</protein>
<dbReference type="InterPro" id="IPR018317">
    <property type="entry name" value="QueC"/>
</dbReference>
<dbReference type="UniPathway" id="UPA00391"/>
<evidence type="ECO:0000256" key="6">
    <source>
        <dbReference type="ARBA" id="ARBA00022840"/>
    </source>
</evidence>
<comment type="similarity">
    <text evidence="7 10">Belongs to the QueC family.</text>
</comment>
<name>A0A6I3SIJ9_HELMO</name>
<keyword evidence="2 10" id="KW-0436">Ligase</keyword>
<keyword evidence="3 10" id="KW-0479">Metal-binding</keyword>
<evidence type="ECO:0000256" key="8">
    <source>
        <dbReference type="ARBA" id="ARBA00039149"/>
    </source>
</evidence>
<reference evidence="11 12" key="1">
    <citation type="submission" date="2019-11" db="EMBL/GenBank/DDBJ databases">
        <title>Whole-genome sequence of a the green, strictly anaerobic photosynthetic bacterium Heliobacillus mobilis DSM 6151.</title>
        <authorList>
            <person name="Kyndt J.A."/>
            <person name="Meyer T.E."/>
        </authorList>
    </citation>
    <scope>NUCLEOTIDE SEQUENCE [LARGE SCALE GENOMIC DNA]</scope>
    <source>
        <strain evidence="11 12">DSM 6151</strain>
    </source>
</reference>
<comment type="function">
    <text evidence="10">Catalyzes the ATP-dependent conversion of 7-carboxy-7-deazaguanine (CDG) to 7-cyano-7-deazaguanine (preQ(0)).</text>
</comment>
<evidence type="ECO:0000256" key="5">
    <source>
        <dbReference type="ARBA" id="ARBA00022833"/>
    </source>
</evidence>
<feature type="binding site" evidence="10">
    <location>
        <position position="201"/>
    </location>
    <ligand>
        <name>Zn(2+)</name>
        <dbReference type="ChEBI" id="CHEBI:29105"/>
    </ligand>
</feature>
<evidence type="ECO:0000256" key="7">
    <source>
        <dbReference type="ARBA" id="ARBA00037993"/>
    </source>
</evidence>
<keyword evidence="5 10" id="KW-0862">Zinc</keyword>
<comment type="cofactor">
    <cofactor evidence="10">
        <name>Zn(2+)</name>
        <dbReference type="ChEBI" id="CHEBI:29105"/>
    </cofactor>
    <text evidence="10">Binds 1 zinc ion per subunit.</text>
</comment>
<dbReference type="Proteomes" id="UP000430670">
    <property type="component" value="Unassembled WGS sequence"/>
</dbReference>
<proteinExistence type="inferred from homology"/>
<dbReference type="InterPro" id="IPR014729">
    <property type="entry name" value="Rossmann-like_a/b/a_fold"/>
</dbReference>
<evidence type="ECO:0000256" key="4">
    <source>
        <dbReference type="ARBA" id="ARBA00022741"/>
    </source>
</evidence>
<keyword evidence="10" id="KW-0671">Queuosine biosynthesis</keyword>
<feature type="binding site" evidence="10">
    <location>
        <position position="207"/>
    </location>
    <ligand>
        <name>Zn(2+)</name>
        <dbReference type="ChEBI" id="CHEBI:29105"/>
    </ligand>
</feature>
<feature type="binding site" evidence="10">
    <location>
        <position position="204"/>
    </location>
    <ligand>
        <name>Zn(2+)</name>
        <dbReference type="ChEBI" id="CHEBI:29105"/>
    </ligand>
</feature>
<dbReference type="PIRSF" id="PIRSF006293">
    <property type="entry name" value="ExsB"/>
    <property type="match status" value="1"/>
</dbReference>
<dbReference type="OrthoDB" id="9789567at2"/>
<dbReference type="GO" id="GO:0016879">
    <property type="term" value="F:ligase activity, forming carbon-nitrogen bonds"/>
    <property type="evidence" value="ECO:0007669"/>
    <property type="project" value="UniProtKB-UniRule"/>
</dbReference>
<comment type="caution">
    <text evidence="11">The sequence shown here is derived from an EMBL/GenBank/DDBJ whole genome shotgun (WGS) entry which is preliminary data.</text>
</comment>
<dbReference type="Gene3D" id="3.40.50.620">
    <property type="entry name" value="HUPs"/>
    <property type="match status" value="1"/>
</dbReference>
<accession>A0A6I3SIJ9</accession>
<comment type="pathway">
    <text evidence="1 10">Purine metabolism; 7-cyano-7-deazaguanine biosynthesis.</text>
</comment>
<comment type="subunit">
    <text evidence="10">Homodimer.</text>
</comment>
<dbReference type="Pfam" id="PF06508">
    <property type="entry name" value="QueC"/>
    <property type="match status" value="1"/>
</dbReference>